<feature type="region of interest" description="Disordered" evidence="1">
    <location>
        <begin position="141"/>
        <end position="171"/>
    </location>
</feature>
<feature type="compositionally biased region" description="Basic and acidic residues" evidence="1">
    <location>
        <begin position="32"/>
        <end position="65"/>
    </location>
</feature>
<feature type="compositionally biased region" description="Basic residues" evidence="1">
    <location>
        <begin position="79"/>
        <end position="91"/>
    </location>
</feature>
<feature type="compositionally biased region" description="Basic and acidic residues" evidence="1">
    <location>
        <begin position="1"/>
        <end position="19"/>
    </location>
</feature>
<protein>
    <submittedName>
        <fullName evidence="3">Uncharacterized protein</fullName>
    </submittedName>
</protein>
<feature type="compositionally biased region" description="Basic and acidic residues" evidence="1">
    <location>
        <begin position="103"/>
        <end position="119"/>
    </location>
</feature>
<evidence type="ECO:0000313" key="3">
    <source>
        <dbReference type="WBParaSite" id="nRc.2.0.1.t15954-RA"/>
    </source>
</evidence>
<dbReference type="AlphaFoldDB" id="A0A915IRC9"/>
<evidence type="ECO:0000256" key="1">
    <source>
        <dbReference type="SAM" id="MobiDB-lite"/>
    </source>
</evidence>
<feature type="compositionally biased region" description="Basic residues" evidence="1">
    <location>
        <begin position="154"/>
        <end position="170"/>
    </location>
</feature>
<accession>A0A915IRC9</accession>
<name>A0A915IRC9_ROMCU</name>
<keyword evidence="2" id="KW-1185">Reference proteome</keyword>
<dbReference type="WBParaSite" id="nRc.2.0.1.t15954-RA">
    <property type="protein sequence ID" value="nRc.2.0.1.t15954-RA"/>
    <property type="gene ID" value="nRc.2.0.1.g15954"/>
</dbReference>
<dbReference type="Proteomes" id="UP000887565">
    <property type="component" value="Unplaced"/>
</dbReference>
<feature type="compositionally biased region" description="Basic residues" evidence="1">
    <location>
        <begin position="20"/>
        <end position="31"/>
    </location>
</feature>
<proteinExistence type="predicted"/>
<organism evidence="2 3">
    <name type="scientific">Romanomermis culicivorax</name>
    <name type="common">Nematode worm</name>
    <dbReference type="NCBI Taxonomy" id="13658"/>
    <lineage>
        <taxon>Eukaryota</taxon>
        <taxon>Metazoa</taxon>
        <taxon>Ecdysozoa</taxon>
        <taxon>Nematoda</taxon>
        <taxon>Enoplea</taxon>
        <taxon>Dorylaimia</taxon>
        <taxon>Mermithida</taxon>
        <taxon>Mermithoidea</taxon>
        <taxon>Mermithidae</taxon>
        <taxon>Romanomermis</taxon>
    </lineage>
</organism>
<sequence length="252" mass="29937">MFEYSSSKRDKWIRSEKSSKTLKSRSHRYNRSRLDRRGDKSRPWRKTQRERSHSCRDTEDKEQMRKYRSSKRKLESRKQSKRKYHSHRKRTTRENSDDDDNDEGRNGRRSNERAGEQRAEQSSLYWQMKALAPLSSTNPIAAAQESSRDDDGGHRKKSKKQRSRHKKKPLCKPCRREMRRSVKWNLAQILSNLLNKEEKRTGRKHCLCEKCLGVKGGQSKDCRFAKFVEVEDEDKANCARHSTTLSKYLTVK</sequence>
<evidence type="ECO:0000313" key="2">
    <source>
        <dbReference type="Proteomes" id="UP000887565"/>
    </source>
</evidence>
<reference evidence="3" key="1">
    <citation type="submission" date="2022-11" db="UniProtKB">
        <authorList>
            <consortium name="WormBaseParasite"/>
        </authorList>
    </citation>
    <scope>IDENTIFICATION</scope>
</reference>
<feature type="region of interest" description="Disordered" evidence="1">
    <location>
        <begin position="1"/>
        <end position="121"/>
    </location>
</feature>